<dbReference type="Gene3D" id="1.10.10.60">
    <property type="entry name" value="Homeodomain-like"/>
    <property type="match status" value="1"/>
</dbReference>
<evidence type="ECO:0000259" key="5">
    <source>
        <dbReference type="PROSITE" id="PS01124"/>
    </source>
</evidence>
<evidence type="ECO:0000313" key="7">
    <source>
        <dbReference type="Proteomes" id="UP000199477"/>
    </source>
</evidence>
<dbReference type="SUPFAM" id="SSF46689">
    <property type="entry name" value="Homeodomain-like"/>
    <property type="match status" value="1"/>
</dbReference>
<evidence type="ECO:0000256" key="2">
    <source>
        <dbReference type="ARBA" id="ARBA00023125"/>
    </source>
</evidence>
<dbReference type="RefSeq" id="WP_026634792.1">
    <property type="nucleotide sequence ID" value="NZ_FONH01000028.1"/>
</dbReference>
<gene>
    <name evidence="6" type="ORF">SAMN02799615_04126</name>
</gene>
<reference evidence="7" key="1">
    <citation type="submission" date="2016-10" db="EMBL/GenBank/DDBJ databases">
        <authorList>
            <person name="Varghese N."/>
            <person name="Submissions S."/>
        </authorList>
    </citation>
    <scope>NUCLEOTIDE SEQUENCE [LARGE SCALE GENOMIC DNA]</scope>
    <source>
        <strain evidence="7">UNC178MFTsu3.1</strain>
    </source>
</reference>
<sequence>MSAPAPEPRGVLHPRLPQGEFRHERRPPGAVLAGLIEHYWFVAWDLRGLPPQTQETLPHPSVHLVVEPPQARLYGVHQGRFVRVLEGQGRVFGIKFRPGGFRPFYSAEVAKLMDGSLAARDLFGAPAERFEAEVLAAADMDAMTAAAERLLLAHLPAADANVERVAGLVAAIASDRSITAVEQLCERIGLNARALQRLFKNYVGIGPKWVINRYRLHEAIAQLQQGQAADWVELALSLGYFDQAHFIRDFRALVGCTPAQYARRLQSTG</sequence>
<name>A0A1I2JLI2_9GAMM</name>
<dbReference type="EMBL" id="FONH01000028">
    <property type="protein sequence ID" value="SFF55702.1"/>
    <property type="molecule type" value="Genomic_DNA"/>
</dbReference>
<feature type="domain" description="HTH araC/xylS-type" evidence="5">
    <location>
        <begin position="163"/>
        <end position="264"/>
    </location>
</feature>
<evidence type="ECO:0000256" key="4">
    <source>
        <dbReference type="SAM" id="MobiDB-lite"/>
    </source>
</evidence>
<evidence type="ECO:0000256" key="1">
    <source>
        <dbReference type="ARBA" id="ARBA00023015"/>
    </source>
</evidence>
<keyword evidence="7" id="KW-1185">Reference proteome</keyword>
<dbReference type="Pfam" id="PF12833">
    <property type="entry name" value="HTH_18"/>
    <property type="match status" value="1"/>
</dbReference>
<keyword evidence="3" id="KW-0804">Transcription</keyword>
<dbReference type="GO" id="GO:0003700">
    <property type="term" value="F:DNA-binding transcription factor activity"/>
    <property type="evidence" value="ECO:0007669"/>
    <property type="project" value="InterPro"/>
</dbReference>
<dbReference type="GO" id="GO:0043565">
    <property type="term" value="F:sequence-specific DNA binding"/>
    <property type="evidence" value="ECO:0007669"/>
    <property type="project" value="InterPro"/>
</dbReference>
<dbReference type="PANTHER" id="PTHR46796">
    <property type="entry name" value="HTH-TYPE TRANSCRIPTIONAL ACTIVATOR RHAS-RELATED"/>
    <property type="match status" value="1"/>
</dbReference>
<dbReference type="InterPro" id="IPR046532">
    <property type="entry name" value="DUF6597"/>
</dbReference>
<proteinExistence type="predicted"/>
<organism evidence="6 7">
    <name type="scientific">Dyella marensis</name>
    <dbReference type="NCBI Taxonomy" id="500610"/>
    <lineage>
        <taxon>Bacteria</taxon>
        <taxon>Pseudomonadati</taxon>
        <taxon>Pseudomonadota</taxon>
        <taxon>Gammaproteobacteria</taxon>
        <taxon>Lysobacterales</taxon>
        <taxon>Rhodanobacteraceae</taxon>
        <taxon>Dyella</taxon>
    </lineage>
</organism>
<dbReference type="InterPro" id="IPR018060">
    <property type="entry name" value="HTH_AraC"/>
</dbReference>
<dbReference type="AlphaFoldDB" id="A0A1I2JLI2"/>
<protein>
    <submittedName>
        <fullName evidence="6">AraC-type DNA-binding protein</fullName>
    </submittedName>
</protein>
<keyword evidence="2 6" id="KW-0238">DNA-binding</keyword>
<keyword evidence="1" id="KW-0805">Transcription regulation</keyword>
<accession>A0A1I2JLI2</accession>
<evidence type="ECO:0000256" key="3">
    <source>
        <dbReference type="ARBA" id="ARBA00023163"/>
    </source>
</evidence>
<dbReference type="Proteomes" id="UP000199477">
    <property type="component" value="Unassembled WGS sequence"/>
</dbReference>
<dbReference type="Pfam" id="PF20240">
    <property type="entry name" value="DUF6597"/>
    <property type="match status" value="1"/>
</dbReference>
<dbReference type="InterPro" id="IPR050204">
    <property type="entry name" value="AraC_XylS_family_regulators"/>
</dbReference>
<dbReference type="PROSITE" id="PS01124">
    <property type="entry name" value="HTH_ARAC_FAMILY_2"/>
    <property type="match status" value="1"/>
</dbReference>
<dbReference type="InterPro" id="IPR009057">
    <property type="entry name" value="Homeodomain-like_sf"/>
</dbReference>
<feature type="region of interest" description="Disordered" evidence="4">
    <location>
        <begin position="1"/>
        <end position="23"/>
    </location>
</feature>
<dbReference type="STRING" id="500610.SAMN02799615_04126"/>
<dbReference type="SMART" id="SM00342">
    <property type="entry name" value="HTH_ARAC"/>
    <property type="match status" value="1"/>
</dbReference>
<evidence type="ECO:0000313" key="6">
    <source>
        <dbReference type="EMBL" id="SFF55702.1"/>
    </source>
</evidence>